<feature type="compositionally biased region" description="Low complexity" evidence="6">
    <location>
        <begin position="9"/>
        <end position="18"/>
    </location>
</feature>
<dbReference type="CDD" id="cd02556">
    <property type="entry name" value="PseudoU_synth_RluB"/>
    <property type="match status" value="1"/>
</dbReference>
<reference evidence="8" key="2">
    <citation type="submission" date="2023-06" db="EMBL/GenBank/DDBJ databases">
        <authorList>
            <person name="Lucena T."/>
            <person name="Sun Q."/>
        </authorList>
    </citation>
    <scope>NUCLEOTIDE SEQUENCE</scope>
    <source>
        <strain evidence="8">CECT 7703</strain>
    </source>
</reference>
<dbReference type="Gene3D" id="3.10.290.10">
    <property type="entry name" value="RNA-binding S4 domain"/>
    <property type="match status" value="1"/>
</dbReference>
<dbReference type="EC" id="5.4.99.-" evidence="5"/>
<dbReference type="PROSITE" id="PS01149">
    <property type="entry name" value="PSI_RSU"/>
    <property type="match status" value="1"/>
</dbReference>
<dbReference type="NCBIfam" id="TIGR00093">
    <property type="entry name" value="pseudouridine synthase"/>
    <property type="match status" value="1"/>
</dbReference>
<dbReference type="EMBL" id="JAUFPU010000008">
    <property type="protein sequence ID" value="MDN3577056.1"/>
    <property type="molecule type" value="Genomic_DNA"/>
</dbReference>
<dbReference type="InterPro" id="IPR042092">
    <property type="entry name" value="PsdUridine_s_RsuA/RluB/E/F_cat"/>
</dbReference>
<feature type="compositionally biased region" description="Low complexity" evidence="6">
    <location>
        <begin position="128"/>
        <end position="141"/>
    </location>
</feature>
<dbReference type="Gene3D" id="3.30.70.1560">
    <property type="entry name" value="Alpha-L RNA-binding motif"/>
    <property type="match status" value="1"/>
</dbReference>
<evidence type="ECO:0000256" key="2">
    <source>
        <dbReference type="ARBA" id="ARBA00022884"/>
    </source>
</evidence>
<reference evidence="8" key="1">
    <citation type="journal article" date="2014" name="Int. J. Syst. Evol. Microbiol.">
        <title>Complete genome of a new Firmicutes species belonging to the dominant human colonic microbiota ('Ruminococcus bicirculans') reveals two chromosomes and a selective capacity to utilize plant glucans.</title>
        <authorList>
            <consortium name="NISC Comparative Sequencing Program"/>
            <person name="Wegmann U."/>
            <person name="Louis P."/>
            <person name="Goesmann A."/>
            <person name="Henrissat B."/>
            <person name="Duncan S.H."/>
            <person name="Flint H.J."/>
        </authorList>
    </citation>
    <scope>NUCLEOTIDE SEQUENCE</scope>
    <source>
        <strain evidence="8">CECT 7703</strain>
    </source>
</reference>
<evidence type="ECO:0000313" key="8">
    <source>
        <dbReference type="EMBL" id="MDN3577056.1"/>
    </source>
</evidence>
<dbReference type="InterPro" id="IPR020103">
    <property type="entry name" value="PsdUridine_synth_cat_dom_sf"/>
</dbReference>
<dbReference type="InterPro" id="IPR050343">
    <property type="entry name" value="RsuA_PseudoU_synthase"/>
</dbReference>
<keyword evidence="3 5" id="KW-0413">Isomerase</keyword>
<dbReference type="InterPro" id="IPR018496">
    <property type="entry name" value="PsdUridine_synth_RsuA/RluB_CS"/>
</dbReference>
<comment type="caution">
    <text evidence="8">The sequence shown here is derived from an EMBL/GenBank/DDBJ whole genome shotgun (WGS) entry which is preliminary data.</text>
</comment>
<feature type="compositionally biased region" description="Basic and acidic residues" evidence="6">
    <location>
        <begin position="42"/>
        <end position="52"/>
    </location>
</feature>
<dbReference type="Gene3D" id="3.30.70.580">
    <property type="entry name" value="Pseudouridine synthase I, catalytic domain, N-terminal subdomain"/>
    <property type="match status" value="1"/>
</dbReference>
<proteinExistence type="inferred from homology"/>
<dbReference type="SMART" id="SM00363">
    <property type="entry name" value="S4"/>
    <property type="match status" value="1"/>
</dbReference>
<feature type="compositionally biased region" description="Basic and acidic residues" evidence="6">
    <location>
        <begin position="64"/>
        <end position="76"/>
    </location>
</feature>
<dbReference type="Pfam" id="PF01479">
    <property type="entry name" value="S4"/>
    <property type="match status" value="1"/>
</dbReference>
<dbReference type="SUPFAM" id="SSF55174">
    <property type="entry name" value="Alpha-L RNA-binding motif"/>
    <property type="match status" value="1"/>
</dbReference>
<dbReference type="InterPro" id="IPR000748">
    <property type="entry name" value="PsdUridine_synth_RsuA/RluB/E/F"/>
</dbReference>
<feature type="compositionally biased region" description="Basic and acidic residues" evidence="6">
    <location>
        <begin position="142"/>
        <end position="154"/>
    </location>
</feature>
<evidence type="ECO:0000259" key="7">
    <source>
        <dbReference type="SMART" id="SM00363"/>
    </source>
</evidence>
<organism evidence="8 9">
    <name type="scientific">Chitinimonas viridis</name>
    <dbReference type="NCBI Taxonomy" id="664880"/>
    <lineage>
        <taxon>Bacteria</taxon>
        <taxon>Pseudomonadati</taxon>
        <taxon>Pseudomonadota</taxon>
        <taxon>Betaproteobacteria</taxon>
        <taxon>Neisseriales</taxon>
        <taxon>Chitinibacteraceae</taxon>
        <taxon>Chitinimonas</taxon>
    </lineage>
</organism>
<keyword evidence="9" id="KW-1185">Reference proteome</keyword>
<sequence>MAPPRKPAPKSAAYDGAPRSGGRGRPPQGDAGQGRNAPSEPGRGRNATDSKPPRGPRSAAPAGRYEEAPREGRRGAPGEPGRGRAGSDAQAPRGPRSAAPAGRYEEASRDGRRGAPAEQGRGRAGSDAQAPRGPRSAAPAGRYEEMPRDGRRAAPADSKPPRGPRGAAQAGRSADQRNPEGRTTTGSRVPRNAPAAAGGDDLRSHGFGSIDKQRHPGAGQPQDAEARREARKAAGRKPPVNIAELPVEPAKKLRMRHGSEKHERQALELREKRVEARHIGELRIQKALALSGVGSRRDCDEWVSAGRVSINGEIVQPGARVAPGDRVLFDGKPILIKWPDRLPRIVLYHKQEGELVSRDDPAGRTTVFERLPKVQSSAWIAVGRLDFNTSGLLIFTTSGDLANRLMHPRFEVQREYAVRILGQLSDEQKKELVTGIELEDGTARFEVLEDQGGEGMNHWYRVILKEGRNREVRRMFEHYELTVSRLMRVRFGMLTLPSRLKRGQYYELDEPEVLAVLKWAGLSLTGRVPTR</sequence>
<feature type="region of interest" description="Disordered" evidence="6">
    <location>
        <begin position="1"/>
        <end position="242"/>
    </location>
</feature>
<evidence type="ECO:0000256" key="3">
    <source>
        <dbReference type="ARBA" id="ARBA00023235"/>
    </source>
</evidence>
<dbReference type="InterPro" id="IPR006145">
    <property type="entry name" value="PsdUridine_synth_RsuA/RluA"/>
</dbReference>
<evidence type="ECO:0000256" key="5">
    <source>
        <dbReference type="RuleBase" id="RU003887"/>
    </source>
</evidence>
<gene>
    <name evidence="8" type="ORF">QWZ03_09790</name>
</gene>
<dbReference type="InterPro" id="IPR020094">
    <property type="entry name" value="TruA/RsuA/RluB/E/F_N"/>
</dbReference>
<dbReference type="SUPFAM" id="SSF55120">
    <property type="entry name" value="Pseudouridine synthase"/>
    <property type="match status" value="1"/>
</dbReference>
<comment type="similarity">
    <text evidence="1 5">Belongs to the pseudouridine synthase RsuA family.</text>
</comment>
<evidence type="ECO:0000256" key="4">
    <source>
        <dbReference type="PROSITE-ProRule" id="PRU00182"/>
    </source>
</evidence>
<evidence type="ECO:0000256" key="6">
    <source>
        <dbReference type="SAM" id="MobiDB-lite"/>
    </source>
</evidence>
<dbReference type="RefSeq" id="WP_290332529.1">
    <property type="nucleotide sequence ID" value="NZ_JAUFPU010000008.1"/>
</dbReference>
<dbReference type="PANTHER" id="PTHR47683:SF3">
    <property type="entry name" value="RIBOSOMAL LARGE SUBUNIT PSEUDOURIDINE SYNTHASE B"/>
    <property type="match status" value="1"/>
</dbReference>
<dbReference type="InterPro" id="IPR002942">
    <property type="entry name" value="S4_RNA-bd"/>
</dbReference>
<dbReference type="InterPro" id="IPR036986">
    <property type="entry name" value="S4_RNA-bd_sf"/>
</dbReference>
<dbReference type="Pfam" id="PF00849">
    <property type="entry name" value="PseudoU_synth_2"/>
    <property type="match status" value="1"/>
</dbReference>
<keyword evidence="2 4" id="KW-0694">RNA-binding</keyword>
<accession>A0ABT8B4J1</accession>
<dbReference type="PROSITE" id="PS50889">
    <property type="entry name" value="S4"/>
    <property type="match status" value="1"/>
</dbReference>
<protein>
    <recommendedName>
        <fullName evidence="5">Pseudouridine synthase</fullName>
        <ecNumber evidence="5">5.4.99.-</ecNumber>
    </recommendedName>
</protein>
<name>A0ABT8B4J1_9NEIS</name>
<dbReference type="CDD" id="cd00165">
    <property type="entry name" value="S4"/>
    <property type="match status" value="1"/>
</dbReference>
<feature type="compositionally biased region" description="Low complexity" evidence="6">
    <location>
        <begin position="89"/>
        <end position="102"/>
    </location>
</feature>
<evidence type="ECO:0000256" key="1">
    <source>
        <dbReference type="ARBA" id="ARBA00008348"/>
    </source>
</evidence>
<feature type="domain" description="RNA-binding S4" evidence="7">
    <location>
        <begin position="282"/>
        <end position="339"/>
    </location>
</feature>
<dbReference type="Proteomes" id="UP001180081">
    <property type="component" value="Unassembled WGS sequence"/>
</dbReference>
<evidence type="ECO:0000313" key="9">
    <source>
        <dbReference type="Proteomes" id="UP001180081"/>
    </source>
</evidence>
<dbReference type="PANTHER" id="PTHR47683">
    <property type="entry name" value="PSEUDOURIDINE SYNTHASE FAMILY PROTEIN-RELATED"/>
    <property type="match status" value="1"/>
</dbReference>
<feature type="compositionally biased region" description="Basic and acidic residues" evidence="6">
    <location>
        <begin position="103"/>
        <end position="115"/>
    </location>
</feature>